<accession>A0A9E8SCU4</accession>
<organism evidence="1 2">
    <name type="scientific">Lacinutrix neustonica</name>
    <dbReference type="NCBI Taxonomy" id="2980107"/>
    <lineage>
        <taxon>Bacteria</taxon>
        <taxon>Pseudomonadati</taxon>
        <taxon>Bacteroidota</taxon>
        <taxon>Flavobacteriia</taxon>
        <taxon>Flavobacteriales</taxon>
        <taxon>Flavobacteriaceae</taxon>
        <taxon>Lacinutrix</taxon>
    </lineage>
</organism>
<name>A0A9E8SCU4_9FLAO</name>
<reference evidence="1" key="1">
    <citation type="submission" date="2022-11" db="EMBL/GenBank/DDBJ databases">
        <title>Lacinutrix neustonica HL-RS19T sp. nov., isolated from the surface microlayer sample of brackish Lake Shihwa.</title>
        <authorList>
            <person name="Choi J.Y."/>
            <person name="Hwang C.Y."/>
        </authorList>
    </citation>
    <scope>NUCLEOTIDE SEQUENCE</scope>
    <source>
        <strain evidence="1">HL-RS19</strain>
    </source>
</reference>
<gene>
    <name evidence="1" type="ORF">N7U66_12715</name>
</gene>
<dbReference type="RefSeq" id="WP_267675585.1">
    <property type="nucleotide sequence ID" value="NZ_CP113088.1"/>
</dbReference>
<evidence type="ECO:0000313" key="1">
    <source>
        <dbReference type="EMBL" id="WAC01037.1"/>
    </source>
</evidence>
<dbReference type="EMBL" id="CP113088">
    <property type="protein sequence ID" value="WAC01037.1"/>
    <property type="molecule type" value="Genomic_DNA"/>
</dbReference>
<dbReference type="AlphaFoldDB" id="A0A9E8SCU4"/>
<proteinExistence type="predicted"/>
<keyword evidence="2" id="KW-1185">Reference proteome</keyword>
<protein>
    <submittedName>
        <fullName evidence="1">Uncharacterized protein</fullName>
    </submittedName>
</protein>
<evidence type="ECO:0000313" key="2">
    <source>
        <dbReference type="Proteomes" id="UP001164705"/>
    </source>
</evidence>
<dbReference type="KEGG" id="lnu:N7U66_12715"/>
<dbReference type="Proteomes" id="UP001164705">
    <property type="component" value="Chromosome"/>
</dbReference>
<sequence length="64" mass="6725">MKTQNKSALEFTKHAISELNQDQISKINGGTLSITPNGGSISCSFCINSSNGAGTVIIRDLLQA</sequence>